<accession>A0A964BSN6</accession>
<protein>
    <submittedName>
        <fullName evidence="1">Uncharacterized protein</fullName>
    </submittedName>
</protein>
<organism evidence="1 2">
    <name type="scientific">Waterburya agarophytonicola KI4</name>
    <dbReference type="NCBI Taxonomy" id="2874699"/>
    <lineage>
        <taxon>Bacteria</taxon>
        <taxon>Bacillati</taxon>
        <taxon>Cyanobacteriota</taxon>
        <taxon>Cyanophyceae</taxon>
        <taxon>Pleurocapsales</taxon>
        <taxon>Hyellaceae</taxon>
        <taxon>Waterburya</taxon>
        <taxon>Waterburya agarophytonicola</taxon>
    </lineage>
</organism>
<proteinExistence type="predicted"/>
<comment type="caution">
    <text evidence="1">The sequence shown here is derived from an EMBL/GenBank/DDBJ whole genome shotgun (WGS) entry which is preliminary data.</text>
</comment>
<keyword evidence="2" id="KW-1185">Reference proteome</keyword>
<dbReference type="Proteomes" id="UP000729733">
    <property type="component" value="Unassembled WGS sequence"/>
</dbReference>
<sequence>MNKKPINLIKISPYLLYGTPVINLEQGYTEVGKERFLAIALEKSKAAKDWEDTDCFKIIIVVQGADRNYYISEIEHPADILAPKYVNDDMRIWWVEENAESKDRLFVNMISNLYALNDSRSQYTLTINDKPYQFCEKYIIYKMSASYEIWDGKVTIDGINVTLESN</sequence>
<name>A0A964BSN6_9CYAN</name>
<dbReference type="EMBL" id="JADWDC010000063">
    <property type="protein sequence ID" value="MCC0179013.1"/>
    <property type="molecule type" value="Genomic_DNA"/>
</dbReference>
<gene>
    <name evidence="1" type="ORF">I4641_18760</name>
</gene>
<evidence type="ECO:0000313" key="1">
    <source>
        <dbReference type="EMBL" id="MCC0179013.1"/>
    </source>
</evidence>
<evidence type="ECO:0000313" key="2">
    <source>
        <dbReference type="Proteomes" id="UP000729733"/>
    </source>
</evidence>
<dbReference type="AlphaFoldDB" id="A0A964BSN6"/>
<dbReference type="RefSeq" id="WP_229642116.1">
    <property type="nucleotide sequence ID" value="NZ_JADWDC010000063.1"/>
</dbReference>
<reference evidence="1" key="1">
    <citation type="journal article" date="2021" name="Antonie Van Leeuwenhoek">
        <title>Draft genome and description of Waterburya agarophytonicola gen. nov. sp. nov. (Pleurocapsales, Cyanobacteria): a seaweed symbiont.</title>
        <authorList>
            <person name="Bonthond G."/>
            <person name="Shalygin S."/>
            <person name="Bayer T."/>
            <person name="Weinberger F."/>
        </authorList>
    </citation>
    <scope>NUCLEOTIDE SEQUENCE</scope>
    <source>
        <strain evidence="1">KI4</strain>
    </source>
</reference>